<dbReference type="PRINTS" id="PR00039">
    <property type="entry name" value="HTHLYSR"/>
</dbReference>
<dbReference type="SUPFAM" id="SSF46785">
    <property type="entry name" value="Winged helix' DNA-binding domain"/>
    <property type="match status" value="1"/>
</dbReference>
<dbReference type="GO" id="GO:0000976">
    <property type="term" value="F:transcription cis-regulatory region binding"/>
    <property type="evidence" value="ECO:0007669"/>
    <property type="project" value="TreeGrafter"/>
</dbReference>
<gene>
    <name evidence="6" type="ORF">D5366_08535</name>
</gene>
<dbReference type="PANTHER" id="PTHR30126">
    <property type="entry name" value="HTH-TYPE TRANSCRIPTIONAL REGULATOR"/>
    <property type="match status" value="1"/>
</dbReference>
<evidence type="ECO:0000256" key="3">
    <source>
        <dbReference type="ARBA" id="ARBA00023125"/>
    </source>
</evidence>
<sequence length="284" mass="31850">MIAELKTFLVAAQLESFAATAETVGLTQSAVSAQIKRLELEFGYPLFHRTGRAVQLSKAGLIAIDRANEIINLFENMKEIHREDKISGTIKVGVISTAYSSLLAPAMSNFLHQFKDVFFSIRVDISLELLQKLETKEIDLAIIVKPPFGLIPDMEWIPLVSQPYVLVMHEKIADTGWKDILNTYPLIRYASRSFGGSVISNFLKIHQISPNDATETEAIDLILDMVSRENGVAIIPSCQELSKYDNLKQISIPEMRENREIGIMILRTRRANLVSQFVSCIHSS</sequence>
<dbReference type="KEGG" id="ntn:D5366_08535"/>
<organism evidence="6 7">
    <name type="scientific">Neokomagataea tanensis</name>
    <dbReference type="NCBI Taxonomy" id="661191"/>
    <lineage>
        <taxon>Bacteria</taxon>
        <taxon>Pseudomonadati</taxon>
        <taxon>Pseudomonadota</taxon>
        <taxon>Alphaproteobacteria</taxon>
        <taxon>Acetobacterales</taxon>
        <taxon>Acetobacteraceae</taxon>
        <taxon>Neokomagataea</taxon>
    </lineage>
</organism>
<evidence type="ECO:0000313" key="6">
    <source>
        <dbReference type="EMBL" id="QDH25248.1"/>
    </source>
</evidence>
<dbReference type="Gene3D" id="3.40.190.290">
    <property type="match status" value="1"/>
</dbReference>
<dbReference type="OrthoDB" id="9806538at2"/>
<accession>A0A4Y6V8Q0</accession>
<keyword evidence="3" id="KW-0238">DNA-binding</keyword>
<dbReference type="Pfam" id="PF03466">
    <property type="entry name" value="LysR_substrate"/>
    <property type="match status" value="1"/>
</dbReference>
<dbReference type="AlphaFoldDB" id="A0A4Y6V8Q0"/>
<evidence type="ECO:0000259" key="5">
    <source>
        <dbReference type="PROSITE" id="PS50931"/>
    </source>
</evidence>
<evidence type="ECO:0000256" key="4">
    <source>
        <dbReference type="ARBA" id="ARBA00023163"/>
    </source>
</evidence>
<dbReference type="GO" id="GO:0003700">
    <property type="term" value="F:DNA-binding transcription factor activity"/>
    <property type="evidence" value="ECO:0007669"/>
    <property type="project" value="InterPro"/>
</dbReference>
<dbReference type="Proteomes" id="UP000317214">
    <property type="component" value="Chromosome"/>
</dbReference>
<dbReference type="RefSeq" id="WP_141493100.1">
    <property type="nucleotide sequence ID" value="NZ_CP032485.1"/>
</dbReference>
<evidence type="ECO:0000256" key="1">
    <source>
        <dbReference type="ARBA" id="ARBA00009437"/>
    </source>
</evidence>
<comment type="similarity">
    <text evidence="1">Belongs to the LysR transcriptional regulatory family.</text>
</comment>
<dbReference type="PROSITE" id="PS50931">
    <property type="entry name" value="HTH_LYSR"/>
    <property type="match status" value="1"/>
</dbReference>
<dbReference type="InterPro" id="IPR000847">
    <property type="entry name" value="LysR_HTH_N"/>
</dbReference>
<evidence type="ECO:0000256" key="2">
    <source>
        <dbReference type="ARBA" id="ARBA00023015"/>
    </source>
</evidence>
<dbReference type="EMBL" id="CP032485">
    <property type="protein sequence ID" value="QDH25248.1"/>
    <property type="molecule type" value="Genomic_DNA"/>
</dbReference>
<dbReference type="FunFam" id="1.10.10.10:FF:000001">
    <property type="entry name" value="LysR family transcriptional regulator"/>
    <property type="match status" value="1"/>
</dbReference>
<keyword evidence="4" id="KW-0804">Transcription</keyword>
<protein>
    <submittedName>
        <fullName evidence="6">LysR family transcriptional regulator</fullName>
    </submittedName>
</protein>
<dbReference type="InterPro" id="IPR036390">
    <property type="entry name" value="WH_DNA-bd_sf"/>
</dbReference>
<dbReference type="InterPro" id="IPR036388">
    <property type="entry name" value="WH-like_DNA-bd_sf"/>
</dbReference>
<feature type="domain" description="HTH lysR-type" evidence="5">
    <location>
        <begin position="1"/>
        <end position="57"/>
    </location>
</feature>
<proteinExistence type="inferred from homology"/>
<dbReference type="PANTHER" id="PTHR30126:SF94">
    <property type="entry name" value="LYSR FAMILY TRANSCRIPTIONAL REGULATOR"/>
    <property type="match status" value="1"/>
</dbReference>
<keyword evidence="7" id="KW-1185">Reference proteome</keyword>
<dbReference type="Gene3D" id="1.10.10.10">
    <property type="entry name" value="Winged helix-like DNA-binding domain superfamily/Winged helix DNA-binding domain"/>
    <property type="match status" value="1"/>
</dbReference>
<dbReference type="InterPro" id="IPR005119">
    <property type="entry name" value="LysR_subst-bd"/>
</dbReference>
<name>A0A4Y6V8Q0_9PROT</name>
<keyword evidence="2" id="KW-0805">Transcription regulation</keyword>
<evidence type="ECO:0000313" key="7">
    <source>
        <dbReference type="Proteomes" id="UP000317214"/>
    </source>
</evidence>
<reference evidence="6 7" key="1">
    <citation type="submission" date="2018-09" db="EMBL/GenBank/DDBJ databases">
        <title>The complete genome sequence of Neokomagataea tanensis NBRC 106556(T).</title>
        <authorList>
            <person name="Chua K.-O."/>
            <person name="See-Too W.-S."/>
            <person name="Hong K.-W."/>
            <person name="Yin W.-F."/>
            <person name="Chan K.-G."/>
        </authorList>
    </citation>
    <scope>NUCLEOTIDE SEQUENCE [LARGE SCALE GENOMIC DNA]</scope>
    <source>
        <strain evidence="7">AH13 \ NBRC 106556</strain>
    </source>
</reference>
<dbReference type="Pfam" id="PF00126">
    <property type="entry name" value="HTH_1"/>
    <property type="match status" value="1"/>
</dbReference>
<dbReference type="SUPFAM" id="SSF53850">
    <property type="entry name" value="Periplasmic binding protein-like II"/>
    <property type="match status" value="1"/>
</dbReference>